<comment type="caution">
    <text evidence="7">The sequence shown here is derived from an EMBL/GenBank/DDBJ whole genome shotgun (WGS) entry which is preliminary data.</text>
</comment>
<evidence type="ECO:0000259" key="5">
    <source>
        <dbReference type="PROSITE" id="PS50113"/>
    </source>
</evidence>
<dbReference type="Gene3D" id="3.60.40.10">
    <property type="entry name" value="PPM-type phosphatase domain"/>
    <property type="match status" value="1"/>
</dbReference>
<dbReference type="Proteomes" id="UP001499843">
    <property type="component" value="Unassembled WGS sequence"/>
</dbReference>
<evidence type="ECO:0000259" key="6">
    <source>
        <dbReference type="PROSITE" id="PS50921"/>
    </source>
</evidence>
<keyword evidence="2" id="KW-0805">Transcription regulation</keyword>
<keyword evidence="8" id="KW-1185">Reference proteome</keyword>
<dbReference type="InterPro" id="IPR000700">
    <property type="entry name" value="PAS-assoc_C"/>
</dbReference>
<evidence type="ECO:0000256" key="3">
    <source>
        <dbReference type="ARBA" id="ARBA00023163"/>
    </source>
</evidence>
<keyword evidence="1" id="KW-0378">Hydrolase</keyword>
<feature type="compositionally biased region" description="Basic and acidic residues" evidence="4">
    <location>
        <begin position="15"/>
        <end position="52"/>
    </location>
</feature>
<evidence type="ECO:0000256" key="1">
    <source>
        <dbReference type="ARBA" id="ARBA00022801"/>
    </source>
</evidence>
<dbReference type="InterPro" id="IPR052016">
    <property type="entry name" value="Bact_Sigma-Reg"/>
</dbReference>
<dbReference type="SUPFAM" id="SSF55781">
    <property type="entry name" value="GAF domain-like"/>
    <property type="match status" value="1"/>
</dbReference>
<feature type="compositionally biased region" description="Basic and acidic residues" evidence="4">
    <location>
        <begin position="71"/>
        <end position="100"/>
    </location>
</feature>
<accession>A0ABN3CNZ9</accession>
<dbReference type="SMART" id="SM00331">
    <property type="entry name" value="PP2C_SIG"/>
    <property type="match status" value="1"/>
</dbReference>
<dbReference type="SUPFAM" id="SSF55785">
    <property type="entry name" value="PYP-like sensor domain (PAS domain)"/>
    <property type="match status" value="1"/>
</dbReference>
<evidence type="ECO:0000256" key="4">
    <source>
        <dbReference type="SAM" id="MobiDB-lite"/>
    </source>
</evidence>
<dbReference type="PANTHER" id="PTHR43156">
    <property type="entry name" value="STAGE II SPORULATION PROTEIN E-RELATED"/>
    <property type="match status" value="1"/>
</dbReference>
<gene>
    <name evidence="7" type="ORF">GCM10009850_064450</name>
</gene>
<evidence type="ECO:0000313" key="7">
    <source>
        <dbReference type="EMBL" id="GAA2210986.1"/>
    </source>
</evidence>
<dbReference type="Pfam" id="PF08447">
    <property type="entry name" value="PAS_3"/>
    <property type="match status" value="1"/>
</dbReference>
<evidence type="ECO:0000313" key="8">
    <source>
        <dbReference type="Proteomes" id="UP001499843"/>
    </source>
</evidence>
<dbReference type="InterPro" id="IPR000014">
    <property type="entry name" value="PAS"/>
</dbReference>
<dbReference type="InterPro" id="IPR029016">
    <property type="entry name" value="GAF-like_dom_sf"/>
</dbReference>
<evidence type="ECO:0000256" key="2">
    <source>
        <dbReference type="ARBA" id="ARBA00023015"/>
    </source>
</evidence>
<dbReference type="PROSITE" id="PS50113">
    <property type="entry name" value="PAC"/>
    <property type="match status" value="1"/>
</dbReference>
<dbReference type="PROSITE" id="PS50921">
    <property type="entry name" value="ANTAR"/>
    <property type="match status" value="1"/>
</dbReference>
<dbReference type="Gene3D" id="3.30.450.40">
    <property type="match status" value="1"/>
</dbReference>
<feature type="compositionally biased region" description="Gly residues" evidence="4">
    <location>
        <begin position="104"/>
        <end position="119"/>
    </location>
</feature>
<dbReference type="InterPro" id="IPR001932">
    <property type="entry name" value="PPM-type_phosphatase-like_dom"/>
</dbReference>
<dbReference type="SUPFAM" id="SSF81606">
    <property type="entry name" value="PP2C-like"/>
    <property type="match status" value="1"/>
</dbReference>
<dbReference type="InterPro" id="IPR035965">
    <property type="entry name" value="PAS-like_dom_sf"/>
</dbReference>
<dbReference type="Gene3D" id="2.10.70.100">
    <property type="match status" value="1"/>
</dbReference>
<dbReference type="InterPro" id="IPR013655">
    <property type="entry name" value="PAS_fold_3"/>
</dbReference>
<dbReference type="PANTHER" id="PTHR43156:SF2">
    <property type="entry name" value="STAGE II SPORULATION PROTEIN E"/>
    <property type="match status" value="1"/>
</dbReference>
<protein>
    <submittedName>
        <fullName evidence="7">SpoIIE family protein phosphatase</fullName>
    </submittedName>
</protein>
<dbReference type="EMBL" id="BAAAQX010000018">
    <property type="protein sequence ID" value="GAA2210986.1"/>
    <property type="molecule type" value="Genomic_DNA"/>
</dbReference>
<sequence>MHADDQATPLPDPPGARDDGGAEARDAVAPEARDDGPSRARDDCPADARDDSPASARDMPAPEAPGGGPAEARDDSPAEARGGDPAEARDDSPAEARGGDPAEAGGGDPAEARSGGGGEAVSEDRLDALAATVERLRREAERARREADDRALIELAKGVLLERLRCGPAHAAEQLATLAAKAGVSRLEVAADIVNEVARDRIGAAAGSDPEVSVRLRAAESAALDAGDTQVVAVALLEHALGPLGATAVAVWAAEPGAALSLVGFAGFGAEEARRWRHVPPGVVTPAGRSLTERRMIWHGDAGLPAIGRLVAGGGRVTVPMTTGGRVLGVLEICWPHALPPHPPRLERQIEAMAELCAHTLDAPFAALAPSTPALAEVVDLADALPDPALVLQAHLDSNGEPADFRIRHVNDRISGGDRLLLDAYPLAPGCLLLEAYPRAAGGLLTRLIQVHATGRPFRAERMTLGLSTTGVADVSLTRHGDTVLMVWRDHDEGSRLAGLLEHAQRLGRIGGFEESAVTGQITWNAQLYSLYGMTPGDRPIPLERLRAHAHPDDEIAIGRFLRTVLHHRRFAAVAFRLVRPDGVTRHMRVVAEPVFGPEGRLMAIRGAYQDISSQHWTEVALSVTRDQLAHTEERSAASNRLALQLQQAIMPPSHGAMDSFGLHIAVRYRPAQKEDLVGGDWYDAVALPSHQVLLSVGDVAGHGVQAATGMVILRNALRGLATTGAGPAQIMSWLNQVAHHLADRMTATAVCALYDPPTRVLRWARAGHLPPILLRDGHGVELPMVKGPLLGAFTDAQYEEGELQLQAEDTLLMYTDGLIERRDHNLRHGQDQLLTIAGRTADSLDHRLDALLTHCNSDTDDDTCLIGVHLR</sequence>
<feature type="domain" description="PAC" evidence="5">
    <location>
        <begin position="572"/>
        <end position="624"/>
    </location>
</feature>
<organism evidence="7 8">
    <name type="scientific">Nonomuraea monospora</name>
    <dbReference type="NCBI Taxonomy" id="568818"/>
    <lineage>
        <taxon>Bacteria</taxon>
        <taxon>Bacillati</taxon>
        <taxon>Actinomycetota</taxon>
        <taxon>Actinomycetes</taxon>
        <taxon>Streptosporangiales</taxon>
        <taxon>Streptosporangiaceae</taxon>
        <taxon>Nonomuraea</taxon>
    </lineage>
</organism>
<dbReference type="Gene3D" id="1.10.10.10">
    <property type="entry name" value="Winged helix-like DNA-binding domain superfamily/Winged helix DNA-binding domain"/>
    <property type="match status" value="1"/>
</dbReference>
<dbReference type="Gene3D" id="3.30.450.20">
    <property type="entry name" value="PAS domain"/>
    <property type="match status" value="1"/>
</dbReference>
<reference evidence="7 8" key="1">
    <citation type="journal article" date="2019" name="Int. J. Syst. Evol. Microbiol.">
        <title>The Global Catalogue of Microorganisms (GCM) 10K type strain sequencing project: providing services to taxonomists for standard genome sequencing and annotation.</title>
        <authorList>
            <consortium name="The Broad Institute Genomics Platform"/>
            <consortium name="The Broad Institute Genome Sequencing Center for Infectious Disease"/>
            <person name="Wu L."/>
            <person name="Ma J."/>
        </authorList>
    </citation>
    <scope>NUCLEOTIDE SEQUENCE [LARGE SCALE GENOMIC DNA]</scope>
    <source>
        <strain evidence="7 8">JCM 16114</strain>
    </source>
</reference>
<feature type="domain" description="ANTAR" evidence="6">
    <location>
        <begin position="133"/>
        <end position="194"/>
    </location>
</feature>
<dbReference type="RefSeq" id="WP_344482739.1">
    <property type="nucleotide sequence ID" value="NZ_BAAAQX010000018.1"/>
</dbReference>
<dbReference type="InterPro" id="IPR005561">
    <property type="entry name" value="ANTAR"/>
</dbReference>
<dbReference type="CDD" id="cd00130">
    <property type="entry name" value="PAS"/>
    <property type="match status" value="1"/>
</dbReference>
<keyword evidence="3" id="KW-0804">Transcription</keyword>
<dbReference type="InterPro" id="IPR036457">
    <property type="entry name" value="PPM-type-like_dom_sf"/>
</dbReference>
<name>A0ABN3CNZ9_9ACTN</name>
<feature type="region of interest" description="Disordered" evidence="4">
    <location>
        <begin position="1"/>
        <end position="125"/>
    </location>
</feature>
<dbReference type="InterPro" id="IPR036388">
    <property type="entry name" value="WH-like_DNA-bd_sf"/>
</dbReference>
<dbReference type="Pfam" id="PF03861">
    <property type="entry name" value="ANTAR"/>
    <property type="match status" value="1"/>
</dbReference>
<proteinExistence type="predicted"/>
<dbReference type="SMART" id="SM01012">
    <property type="entry name" value="ANTAR"/>
    <property type="match status" value="1"/>
</dbReference>
<dbReference type="Pfam" id="PF07228">
    <property type="entry name" value="SpoIIE"/>
    <property type="match status" value="1"/>
</dbReference>